<dbReference type="GO" id="GO:0016705">
    <property type="term" value="F:oxidoreductase activity, acting on paired donors, with incorporation or reduction of molecular oxygen"/>
    <property type="evidence" value="ECO:0007669"/>
    <property type="project" value="InterPro"/>
</dbReference>
<feature type="binding site" description="axial binding residue" evidence="8">
    <location>
        <position position="443"/>
    </location>
    <ligand>
        <name>heme</name>
        <dbReference type="ChEBI" id="CHEBI:30413"/>
    </ligand>
    <ligandPart>
        <name>Fe</name>
        <dbReference type="ChEBI" id="CHEBI:18248"/>
    </ligandPart>
</feature>
<dbReference type="SUPFAM" id="SSF48264">
    <property type="entry name" value="Cytochrome P450"/>
    <property type="match status" value="1"/>
</dbReference>
<dbReference type="Gene3D" id="1.10.630.10">
    <property type="entry name" value="Cytochrome P450"/>
    <property type="match status" value="1"/>
</dbReference>
<comment type="similarity">
    <text evidence="3 9">Belongs to the cytochrome P450 family.</text>
</comment>
<dbReference type="GO" id="GO:0020037">
    <property type="term" value="F:heme binding"/>
    <property type="evidence" value="ECO:0007669"/>
    <property type="project" value="InterPro"/>
</dbReference>
<reference evidence="11 12" key="1">
    <citation type="submission" date="2017-04" db="EMBL/GenBank/DDBJ databases">
        <title>Genome Sequence of the Model Brown-Rot Fungus Postia placenta SB12.</title>
        <authorList>
            <consortium name="DOE Joint Genome Institute"/>
            <person name="Gaskell J."/>
            <person name="Kersten P."/>
            <person name="Larrondo L.F."/>
            <person name="Canessa P."/>
            <person name="Martinez D."/>
            <person name="Hibbett D."/>
            <person name="Schmoll M."/>
            <person name="Kubicek C.P."/>
            <person name="Martinez A.T."/>
            <person name="Yadav J."/>
            <person name="Master E."/>
            <person name="Magnuson J.K."/>
            <person name="James T."/>
            <person name="Yaver D."/>
            <person name="Berka R."/>
            <person name="Labutti K."/>
            <person name="Lipzen A."/>
            <person name="Aerts A."/>
            <person name="Barry K."/>
            <person name="Henrissat B."/>
            <person name="Blanchette R."/>
            <person name="Grigoriev I."/>
            <person name="Cullen D."/>
        </authorList>
    </citation>
    <scope>NUCLEOTIDE SEQUENCE [LARGE SCALE GENOMIC DNA]</scope>
    <source>
        <strain evidence="11 12">MAD-698-R-SB12</strain>
    </source>
</reference>
<dbReference type="GO" id="GO:0004497">
    <property type="term" value="F:monooxygenase activity"/>
    <property type="evidence" value="ECO:0007669"/>
    <property type="project" value="UniProtKB-KW"/>
</dbReference>
<comment type="pathway">
    <text evidence="2">Secondary metabolite biosynthesis.</text>
</comment>
<dbReference type="InterPro" id="IPR036396">
    <property type="entry name" value="Cyt_P450_sf"/>
</dbReference>
<dbReference type="PROSITE" id="PS00086">
    <property type="entry name" value="CYTOCHROME_P450"/>
    <property type="match status" value="1"/>
</dbReference>
<dbReference type="PANTHER" id="PTHR46206">
    <property type="entry name" value="CYTOCHROME P450"/>
    <property type="match status" value="1"/>
</dbReference>
<keyword evidence="7 9" id="KW-0503">Monooxygenase</keyword>
<evidence type="ECO:0000256" key="1">
    <source>
        <dbReference type="ARBA" id="ARBA00001971"/>
    </source>
</evidence>
<dbReference type="STRING" id="670580.A0A1X6N844"/>
<evidence type="ECO:0000256" key="9">
    <source>
        <dbReference type="RuleBase" id="RU000461"/>
    </source>
</evidence>
<dbReference type="GO" id="GO:0005506">
    <property type="term" value="F:iron ion binding"/>
    <property type="evidence" value="ECO:0007669"/>
    <property type="project" value="InterPro"/>
</dbReference>
<evidence type="ECO:0000256" key="3">
    <source>
        <dbReference type="ARBA" id="ARBA00010617"/>
    </source>
</evidence>
<dbReference type="Pfam" id="PF00067">
    <property type="entry name" value="p450"/>
    <property type="match status" value="1"/>
</dbReference>
<dbReference type="Proteomes" id="UP000194127">
    <property type="component" value="Unassembled WGS sequence"/>
</dbReference>
<keyword evidence="10" id="KW-0472">Membrane</keyword>
<evidence type="ECO:0008006" key="13">
    <source>
        <dbReference type="Google" id="ProtNLM"/>
    </source>
</evidence>
<evidence type="ECO:0000313" key="11">
    <source>
        <dbReference type="EMBL" id="OSX64670.1"/>
    </source>
</evidence>
<protein>
    <recommendedName>
        <fullName evidence="13">Cytochrome P450</fullName>
    </recommendedName>
</protein>
<dbReference type="PRINTS" id="PR00465">
    <property type="entry name" value="EP450IV"/>
</dbReference>
<dbReference type="OrthoDB" id="1844152at2759"/>
<evidence type="ECO:0000256" key="7">
    <source>
        <dbReference type="ARBA" id="ARBA00023033"/>
    </source>
</evidence>
<dbReference type="GeneID" id="36323426"/>
<dbReference type="PANTHER" id="PTHR46206:SF1">
    <property type="entry name" value="P450, PUTATIVE (EUROFUNG)-RELATED"/>
    <property type="match status" value="1"/>
</dbReference>
<feature type="transmembrane region" description="Helical" evidence="10">
    <location>
        <begin position="12"/>
        <end position="33"/>
    </location>
</feature>
<sequence>MSAAEGSNVFSSWHSIGIVVLLAVLYWAAHIVLSQRNSAIPAVGPQWLKGLTVVTRHREQLLWACSQYPDRLIRIPIFPFGGAVVANGSKLINEIRTGPDDTFSPKGAVEKFIQSAYTTGSIVAETALHKPIIRNQFTRNADSVFLDLMDEIVFAFDNVLHLPESQEWVSFPALDTFVQVLAGCTNRVFVGLPLCRNREYQQIVTNYATQVVKSAYIINMFPDWCHPVIGRLVTRPQKYVEKLIGILGPTIDERWKSYRVYGKEWVDKPDDFLMWVMQDASPGYLQSNEVLVTYVLFINFASIHTTSMQFTHAMYDLASHPECVEPLRDEARATLRDHGWTKTAMEQMRKLDSFMRESARMGPTNLVSLPRKLLRDWTFSDGTMVKKGTYMGASTFSVHFDEDKYANARIFDPWRFCKDEKSSDKLVASSTEFLAFGAGKHACPGRFFAANEMKALLCFVLLNMDIKLMDGKGRPTDEYFGNSIIPNRSAHLLFRRLECGERPRMMAS</sequence>
<evidence type="ECO:0000256" key="2">
    <source>
        <dbReference type="ARBA" id="ARBA00005179"/>
    </source>
</evidence>
<name>A0A1X6N844_9APHY</name>
<dbReference type="CDD" id="cd11041">
    <property type="entry name" value="CYP503A1-like"/>
    <property type="match status" value="1"/>
</dbReference>
<evidence type="ECO:0000256" key="6">
    <source>
        <dbReference type="ARBA" id="ARBA00023004"/>
    </source>
</evidence>
<keyword evidence="8 9" id="KW-0349">Heme</keyword>
<proteinExistence type="inferred from homology"/>
<evidence type="ECO:0000256" key="5">
    <source>
        <dbReference type="ARBA" id="ARBA00023002"/>
    </source>
</evidence>
<dbReference type="AlphaFoldDB" id="A0A1X6N844"/>
<dbReference type="InterPro" id="IPR001128">
    <property type="entry name" value="Cyt_P450"/>
</dbReference>
<keyword evidence="10" id="KW-0812">Transmembrane</keyword>
<dbReference type="InterPro" id="IPR017972">
    <property type="entry name" value="Cyt_P450_CS"/>
</dbReference>
<comment type="cofactor">
    <cofactor evidence="1 8">
        <name>heme</name>
        <dbReference type="ChEBI" id="CHEBI:30413"/>
    </cofactor>
</comment>
<evidence type="ECO:0000313" key="12">
    <source>
        <dbReference type="Proteomes" id="UP000194127"/>
    </source>
</evidence>
<evidence type="ECO:0000256" key="8">
    <source>
        <dbReference type="PIRSR" id="PIRSR602403-1"/>
    </source>
</evidence>
<keyword evidence="6 8" id="KW-0408">Iron</keyword>
<gene>
    <name evidence="11" type="ORF">POSPLADRAFT_1044158</name>
</gene>
<evidence type="ECO:0000256" key="4">
    <source>
        <dbReference type="ARBA" id="ARBA00022723"/>
    </source>
</evidence>
<dbReference type="EMBL" id="KZ110593">
    <property type="protein sequence ID" value="OSX64670.1"/>
    <property type="molecule type" value="Genomic_DNA"/>
</dbReference>
<dbReference type="RefSeq" id="XP_024341464.1">
    <property type="nucleotide sequence ID" value="XM_024478476.1"/>
</dbReference>
<organism evidence="11 12">
    <name type="scientific">Postia placenta MAD-698-R-SB12</name>
    <dbReference type="NCBI Taxonomy" id="670580"/>
    <lineage>
        <taxon>Eukaryota</taxon>
        <taxon>Fungi</taxon>
        <taxon>Dikarya</taxon>
        <taxon>Basidiomycota</taxon>
        <taxon>Agaricomycotina</taxon>
        <taxon>Agaricomycetes</taxon>
        <taxon>Polyporales</taxon>
        <taxon>Adustoporiaceae</taxon>
        <taxon>Rhodonia</taxon>
    </lineage>
</organism>
<accession>A0A1X6N844</accession>
<keyword evidence="12" id="KW-1185">Reference proteome</keyword>
<keyword evidence="5 9" id="KW-0560">Oxidoreductase</keyword>
<keyword evidence="10" id="KW-1133">Transmembrane helix</keyword>
<evidence type="ECO:0000256" key="10">
    <source>
        <dbReference type="SAM" id="Phobius"/>
    </source>
</evidence>
<keyword evidence="4 8" id="KW-0479">Metal-binding</keyword>
<dbReference type="InterPro" id="IPR002403">
    <property type="entry name" value="Cyt_P450_E_grp-IV"/>
</dbReference>